<dbReference type="Proteomes" id="UP000198902">
    <property type="component" value="Unassembled WGS sequence"/>
</dbReference>
<dbReference type="RefSeq" id="WP_089778355.1">
    <property type="nucleotide sequence ID" value="NZ_CABLRR010000002.1"/>
</dbReference>
<dbReference type="Pfam" id="PF24372">
    <property type="entry name" value="DUF7528"/>
    <property type="match status" value="1"/>
</dbReference>
<evidence type="ECO:0000313" key="2">
    <source>
        <dbReference type="EMBL" id="CQR50333.1"/>
    </source>
</evidence>
<dbReference type="AlphaFoldDB" id="A0A0D6JRR7"/>
<dbReference type="InterPro" id="IPR055950">
    <property type="entry name" value="DUF7528"/>
</dbReference>
<reference evidence="3" key="1">
    <citation type="submission" date="2015-03" db="EMBL/GenBank/DDBJ databases">
        <authorList>
            <person name="Urmite Genomes"/>
        </authorList>
    </citation>
    <scope>NUCLEOTIDE SEQUENCE [LARGE SCALE GENOMIC DNA]</scope>
    <source>
        <strain evidence="3">Arc-Hr</strain>
    </source>
</reference>
<organism evidence="2 3">
    <name type="scientific">Haloferax massiliensis</name>
    <dbReference type="NCBI Taxonomy" id="1476858"/>
    <lineage>
        <taxon>Archaea</taxon>
        <taxon>Methanobacteriati</taxon>
        <taxon>Methanobacteriota</taxon>
        <taxon>Stenosarchaea group</taxon>
        <taxon>Halobacteria</taxon>
        <taxon>Halobacteriales</taxon>
        <taxon>Haloferacaceae</taxon>
        <taxon>Haloferax</taxon>
    </lineage>
</organism>
<evidence type="ECO:0000313" key="3">
    <source>
        <dbReference type="Proteomes" id="UP000198902"/>
    </source>
</evidence>
<proteinExistence type="predicted"/>
<feature type="region of interest" description="Disordered" evidence="1">
    <location>
        <begin position="125"/>
        <end position="147"/>
    </location>
</feature>
<evidence type="ECO:0000256" key="1">
    <source>
        <dbReference type="SAM" id="MobiDB-lite"/>
    </source>
</evidence>
<dbReference type="EMBL" id="CSTE01000002">
    <property type="protein sequence ID" value="CQR50333.1"/>
    <property type="molecule type" value="Genomic_DNA"/>
</dbReference>
<accession>A0A0D6JRR7</accession>
<sequence>MSVESDDETIVVSFGDQSCELSRDAAADLQEAIGSALTEKREFFRTAGEYRRDGSYVVSRRGADSTGNAKVFASFDELRRLYDRLPERFTAEDIGRTGITGSRRHMILRHFGEHPGFDCRIASRNPLTGEKESSETENNEAMEVIAD</sequence>
<dbReference type="OrthoDB" id="213303at2157"/>
<protein>
    <submittedName>
        <fullName evidence="2">Uncharacterized protein</fullName>
    </submittedName>
</protein>
<gene>
    <name evidence="2" type="ORF">BN996_01810</name>
</gene>
<keyword evidence="3" id="KW-1185">Reference proteome</keyword>
<name>A0A0D6JRR7_9EURY</name>
<feature type="compositionally biased region" description="Acidic residues" evidence="1">
    <location>
        <begin position="135"/>
        <end position="147"/>
    </location>
</feature>